<comment type="caution">
    <text evidence="1">The sequence shown here is derived from an EMBL/GenBank/DDBJ whole genome shotgun (WGS) entry which is preliminary data.</text>
</comment>
<keyword evidence="2" id="KW-1185">Reference proteome</keyword>
<gene>
    <name evidence="1" type="ORF">BJ998_002774</name>
</gene>
<evidence type="ECO:0000313" key="1">
    <source>
        <dbReference type="EMBL" id="MBB5891578.1"/>
    </source>
</evidence>
<reference evidence="1 2" key="1">
    <citation type="submission" date="2020-08" db="EMBL/GenBank/DDBJ databases">
        <title>Sequencing the genomes of 1000 actinobacteria strains.</title>
        <authorList>
            <person name="Klenk H.-P."/>
        </authorList>
    </citation>
    <scope>NUCLEOTIDE SEQUENCE [LARGE SCALE GENOMIC DNA]</scope>
    <source>
        <strain evidence="1 2">DSM 43851</strain>
    </source>
</reference>
<dbReference type="EMBL" id="JACHIR010000001">
    <property type="protein sequence ID" value="MBB5891578.1"/>
    <property type="molecule type" value="Genomic_DNA"/>
</dbReference>
<dbReference type="AlphaFoldDB" id="A0A7W9NGZ4"/>
<protein>
    <submittedName>
        <fullName evidence="1">Uncharacterized protein</fullName>
    </submittedName>
</protein>
<sequence>MRSSPLAAVVPHLGDFTRFANAGDSLQAFPYSHTVR</sequence>
<proteinExistence type="predicted"/>
<evidence type="ECO:0000313" key="2">
    <source>
        <dbReference type="Proteomes" id="UP000585638"/>
    </source>
</evidence>
<name>A0A7W9NGZ4_9PSEU</name>
<accession>A0A7W9NGZ4</accession>
<dbReference type="Proteomes" id="UP000585638">
    <property type="component" value="Unassembled WGS sequence"/>
</dbReference>
<organism evidence="1 2">
    <name type="scientific">Kutzneria kofuensis</name>
    <dbReference type="NCBI Taxonomy" id="103725"/>
    <lineage>
        <taxon>Bacteria</taxon>
        <taxon>Bacillati</taxon>
        <taxon>Actinomycetota</taxon>
        <taxon>Actinomycetes</taxon>
        <taxon>Pseudonocardiales</taxon>
        <taxon>Pseudonocardiaceae</taxon>
        <taxon>Kutzneria</taxon>
    </lineage>
</organism>